<evidence type="ECO:0000313" key="2">
    <source>
        <dbReference type="EMBL" id="KAJ8983553.1"/>
    </source>
</evidence>
<proteinExistence type="predicted"/>
<accession>A0ABQ9JYZ0</accession>
<reference evidence="2" key="1">
    <citation type="journal article" date="2023" name="Insect Mol. Biol.">
        <title>Genome sequencing provides insights into the evolution of gene families encoding plant cell wall-degrading enzymes in longhorned beetles.</title>
        <authorList>
            <person name="Shin N.R."/>
            <person name="Okamura Y."/>
            <person name="Kirsch R."/>
            <person name="Pauchet Y."/>
        </authorList>
    </citation>
    <scope>NUCLEOTIDE SEQUENCE</scope>
    <source>
        <strain evidence="2">MMC_N1</strain>
    </source>
</reference>
<evidence type="ECO:0008006" key="4">
    <source>
        <dbReference type="Google" id="ProtNLM"/>
    </source>
</evidence>
<dbReference type="Proteomes" id="UP001162164">
    <property type="component" value="Unassembled WGS sequence"/>
</dbReference>
<gene>
    <name evidence="2" type="ORF">NQ317_006598</name>
</gene>
<comment type="caution">
    <text evidence="2">The sequence shown here is derived from an EMBL/GenBank/DDBJ whole genome shotgun (WGS) entry which is preliminary data.</text>
</comment>
<protein>
    <recommendedName>
        <fullName evidence="4">Protein sleepless</fullName>
    </recommendedName>
</protein>
<name>A0ABQ9JYZ0_9CUCU</name>
<dbReference type="EMBL" id="JAPWTJ010000070">
    <property type="protein sequence ID" value="KAJ8983553.1"/>
    <property type="molecule type" value="Genomic_DNA"/>
</dbReference>
<evidence type="ECO:0000256" key="1">
    <source>
        <dbReference type="SAM" id="MobiDB-lite"/>
    </source>
</evidence>
<sequence length="105" mass="11282">MKKFNATNAKGPGCDSETKSWGKSSCGVVSGSHPGVCVKVNYKDQSSKPMVERKCMTTEIKDGKPIYSCSVDNGVVTECSKCQTDLCNSATSVRVSLLTLFSIFE</sequence>
<keyword evidence="3" id="KW-1185">Reference proteome</keyword>
<evidence type="ECO:0000313" key="3">
    <source>
        <dbReference type="Proteomes" id="UP001162164"/>
    </source>
</evidence>
<dbReference type="SUPFAM" id="SSF57302">
    <property type="entry name" value="Snake toxin-like"/>
    <property type="match status" value="1"/>
</dbReference>
<feature type="region of interest" description="Disordered" evidence="1">
    <location>
        <begin position="1"/>
        <end position="29"/>
    </location>
</feature>
<dbReference type="InterPro" id="IPR045860">
    <property type="entry name" value="Snake_toxin-like_sf"/>
</dbReference>
<organism evidence="2 3">
    <name type="scientific">Molorchus minor</name>
    <dbReference type="NCBI Taxonomy" id="1323400"/>
    <lineage>
        <taxon>Eukaryota</taxon>
        <taxon>Metazoa</taxon>
        <taxon>Ecdysozoa</taxon>
        <taxon>Arthropoda</taxon>
        <taxon>Hexapoda</taxon>
        <taxon>Insecta</taxon>
        <taxon>Pterygota</taxon>
        <taxon>Neoptera</taxon>
        <taxon>Endopterygota</taxon>
        <taxon>Coleoptera</taxon>
        <taxon>Polyphaga</taxon>
        <taxon>Cucujiformia</taxon>
        <taxon>Chrysomeloidea</taxon>
        <taxon>Cerambycidae</taxon>
        <taxon>Lamiinae</taxon>
        <taxon>Monochamini</taxon>
        <taxon>Molorchus</taxon>
    </lineage>
</organism>